<feature type="transmembrane region" description="Helical" evidence="1">
    <location>
        <begin position="44"/>
        <end position="68"/>
    </location>
</feature>
<dbReference type="PANTHER" id="PTHR43155">
    <property type="entry name" value="CYCLIC DI-GMP PHOSPHODIESTERASE PA4108-RELATED"/>
    <property type="match status" value="1"/>
</dbReference>
<evidence type="ECO:0000313" key="4">
    <source>
        <dbReference type="EMBL" id="MBY0097967.1"/>
    </source>
</evidence>
<dbReference type="PROSITE" id="PS51832">
    <property type="entry name" value="HD_GYP"/>
    <property type="match status" value="1"/>
</dbReference>
<dbReference type="PROSITE" id="PS51831">
    <property type="entry name" value="HD"/>
    <property type="match status" value="1"/>
</dbReference>
<proteinExistence type="predicted"/>
<evidence type="ECO:0000259" key="3">
    <source>
        <dbReference type="PROSITE" id="PS51832"/>
    </source>
</evidence>
<dbReference type="InterPro" id="IPR037522">
    <property type="entry name" value="HD_GYP_dom"/>
</dbReference>
<protein>
    <submittedName>
        <fullName evidence="4">HD-GYP domain-containing protein</fullName>
    </submittedName>
</protein>
<feature type="domain" description="HD" evidence="2">
    <location>
        <begin position="137"/>
        <end position="261"/>
    </location>
</feature>
<dbReference type="SMART" id="SM00471">
    <property type="entry name" value="HDc"/>
    <property type="match status" value="1"/>
</dbReference>
<accession>A0ABS7K6T0</accession>
<keyword evidence="1" id="KW-1133">Transmembrane helix</keyword>
<dbReference type="Pfam" id="PF13487">
    <property type="entry name" value="HD_5"/>
    <property type="match status" value="1"/>
</dbReference>
<dbReference type="Proteomes" id="UP000769780">
    <property type="component" value="Unassembled WGS sequence"/>
</dbReference>
<dbReference type="SUPFAM" id="SSF109604">
    <property type="entry name" value="HD-domain/PDEase-like"/>
    <property type="match status" value="1"/>
</dbReference>
<reference evidence="4 5" key="1">
    <citation type="submission" date="2020-07" db="EMBL/GenBank/DDBJ databases">
        <title>Fungal Genomes of the International Space Station.</title>
        <authorList>
            <person name="Seuylemezian A."/>
            <person name="Singh N.K."/>
            <person name="Wood J."/>
            <person name="Venkateswaran K."/>
        </authorList>
    </citation>
    <scope>NUCLEOTIDE SEQUENCE [LARGE SCALE GENOMIC DNA]</scope>
    <source>
        <strain evidence="4 5">PL-B2</strain>
    </source>
</reference>
<dbReference type="PANTHER" id="PTHR43155:SF2">
    <property type="entry name" value="CYCLIC DI-GMP PHOSPHODIESTERASE PA4108"/>
    <property type="match status" value="1"/>
</dbReference>
<dbReference type="NCBIfam" id="TIGR00277">
    <property type="entry name" value="HDIG"/>
    <property type="match status" value="1"/>
</dbReference>
<evidence type="ECO:0000313" key="5">
    <source>
        <dbReference type="Proteomes" id="UP000769780"/>
    </source>
</evidence>
<comment type="caution">
    <text evidence="4">The sequence shown here is derived from an EMBL/GenBank/DDBJ whole genome shotgun (WGS) entry which is preliminary data.</text>
</comment>
<dbReference type="InterPro" id="IPR006674">
    <property type="entry name" value="HD_domain"/>
</dbReference>
<evidence type="ECO:0000256" key="1">
    <source>
        <dbReference type="SAM" id="Phobius"/>
    </source>
</evidence>
<dbReference type="CDD" id="cd00077">
    <property type="entry name" value="HDc"/>
    <property type="match status" value="1"/>
</dbReference>
<gene>
    <name evidence="4" type="ORF">H0185_14270</name>
</gene>
<evidence type="ECO:0000259" key="2">
    <source>
        <dbReference type="PROSITE" id="PS51831"/>
    </source>
</evidence>
<name>A0ABS7K6T0_9BACI</name>
<dbReference type="EMBL" id="JACWFH010000017">
    <property type="protein sequence ID" value="MBY0097967.1"/>
    <property type="molecule type" value="Genomic_DNA"/>
</dbReference>
<feature type="transmembrane region" description="Helical" evidence="1">
    <location>
        <begin position="88"/>
        <end position="109"/>
    </location>
</feature>
<feature type="transmembrane region" description="Helical" evidence="1">
    <location>
        <begin position="19"/>
        <end position="37"/>
    </location>
</feature>
<dbReference type="InterPro" id="IPR006675">
    <property type="entry name" value="HDIG_dom"/>
</dbReference>
<dbReference type="Gene3D" id="1.10.3210.10">
    <property type="entry name" value="Hypothetical protein af1432"/>
    <property type="match status" value="1"/>
</dbReference>
<keyword evidence="1" id="KW-0472">Membrane</keyword>
<dbReference type="InterPro" id="IPR003607">
    <property type="entry name" value="HD/PDEase_dom"/>
</dbReference>
<sequence length="331" mass="37907">MGEYKVRLTIDNLLNKPVFFRYCFIILLLISTTLLFYDLGEQHIYILYILTTVSLGIGFFSRPTWFLILVTTAVVYIRFMQELESTSFLKLILLEISYLIITFISAGFMKKHQKVKEDHLVLISTLSNALDSRDTYTSGHSNNVSYYATNIALEMKLSDDMIDTIRIGGLLHDIGKIGVPESILLKPGKLSEDEFNTIKKHPVIGYEMIKHVKEFQDNGILDIVKYHHERYDGKGYPNGLKGDAIPIVARIMGVADSFDAMTSKRVYSQKMSIEDALFEIKKNKGTQFDPEIVDAFVRLYEKNHHNLFTRECTSLVESPQEEEQPLLQNLG</sequence>
<keyword evidence="5" id="KW-1185">Reference proteome</keyword>
<keyword evidence="1" id="KW-0812">Transmembrane</keyword>
<feature type="domain" description="HD-GYP" evidence="3">
    <location>
        <begin position="115"/>
        <end position="312"/>
    </location>
</feature>
<organism evidence="4 5">
    <name type="scientific">Mesobacillus maritimus</name>
    <dbReference type="NCBI Taxonomy" id="1643336"/>
    <lineage>
        <taxon>Bacteria</taxon>
        <taxon>Bacillati</taxon>
        <taxon>Bacillota</taxon>
        <taxon>Bacilli</taxon>
        <taxon>Bacillales</taxon>
        <taxon>Bacillaceae</taxon>
        <taxon>Mesobacillus</taxon>
    </lineage>
</organism>